<proteinExistence type="inferred from homology"/>
<keyword evidence="10 16" id="KW-1133">Transmembrane helix</keyword>
<dbReference type="SUPFAM" id="SSF49503">
    <property type="entry name" value="Cupredoxins"/>
    <property type="match status" value="1"/>
</dbReference>
<keyword evidence="20" id="KW-1185">Reference proteome</keyword>
<keyword evidence="6 16" id="KW-0812">Transmembrane</keyword>
<evidence type="ECO:0000256" key="15">
    <source>
        <dbReference type="PROSITE-ProRule" id="PRU00433"/>
    </source>
</evidence>
<comment type="subcellular location">
    <subcellularLocation>
        <location evidence="1">Membrane</location>
        <topology evidence="1">Multi-pass membrane protein</topology>
    </subcellularLocation>
</comment>
<accession>A0A918NCZ5</accession>
<dbReference type="GO" id="GO:0016020">
    <property type="term" value="C:membrane"/>
    <property type="evidence" value="ECO:0007669"/>
    <property type="project" value="UniProtKB-SubCell"/>
</dbReference>
<comment type="catalytic activity">
    <reaction evidence="14">
        <text>4 Fe(II)-[cytochrome c] + O2 + 8 H(+)(in) = 4 Fe(III)-[cytochrome c] + 2 H2O + 4 H(+)(out)</text>
        <dbReference type="Rhea" id="RHEA:11436"/>
        <dbReference type="Rhea" id="RHEA-COMP:10350"/>
        <dbReference type="Rhea" id="RHEA-COMP:14399"/>
        <dbReference type="ChEBI" id="CHEBI:15377"/>
        <dbReference type="ChEBI" id="CHEBI:15378"/>
        <dbReference type="ChEBI" id="CHEBI:15379"/>
        <dbReference type="ChEBI" id="CHEBI:29033"/>
        <dbReference type="ChEBI" id="CHEBI:29034"/>
        <dbReference type="EC" id="7.1.1.9"/>
    </reaction>
</comment>
<keyword evidence="7 15" id="KW-0479">Metal-binding</keyword>
<evidence type="ECO:0000256" key="4">
    <source>
        <dbReference type="ARBA" id="ARBA00022448"/>
    </source>
</evidence>
<feature type="transmembrane region" description="Helical" evidence="16">
    <location>
        <begin position="43"/>
        <end position="62"/>
    </location>
</feature>
<dbReference type="Pfam" id="PF00116">
    <property type="entry name" value="COX2"/>
    <property type="match status" value="1"/>
</dbReference>
<dbReference type="SUPFAM" id="SSF46626">
    <property type="entry name" value="Cytochrome c"/>
    <property type="match status" value="2"/>
</dbReference>
<evidence type="ECO:0000256" key="13">
    <source>
        <dbReference type="ARBA" id="ARBA00023136"/>
    </source>
</evidence>
<dbReference type="PROSITE" id="PS50857">
    <property type="entry name" value="COX2_CUA"/>
    <property type="match status" value="1"/>
</dbReference>
<dbReference type="GO" id="GO:0020037">
    <property type="term" value="F:heme binding"/>
    <property type="evidence" value="ECO:0007669"/>
    <property type="project" value="InterPro"/>
</dbReference>
<evidence type="ECO:0000256" key="3">
    <source>
        <dbReference type="ARBA" id="ARBA00012949"/>
    </source>
</evidence>
<dbReference type="PROSITE" id="PS00078">
    <property type="entry name" value="COX2"/>
    <property type="match status" value="1"/>
</dbReference>
<evidence type="ECO:0000256" key="8">
    <source>
        <dbReference type="ARBA" id="ARBA00022967"/>
    </source>
</evidence>
<dbReference type="InterPro" id="IPR001505">
    <property type="entry name" value="Copper_CuA"/>
</dbReference>
<reference evidence="19" key="2">
    <citation type="submission" date="2020-09" db="EMBL/GenBank/DDBJ databases">
        <authorList>
            <person name="Sun Q."/>
            <person name="Kim S."/>
        </authorList>
    </citation>
    <scope>NUCLEOTIDE SEQUENCE</scope>
    <source>
        <strain evidence="19">KCTC 22169</strain>
    </source>
</reference>
<feature type="transmembrane region" description="Helical" evidence="16">
    <location>
        <begin position="83"/>
        <end position="105"/>
    </location>
</feature>
<comment type="caution">
    <text evidence="19">The sequence shown here is derived from an EMBL/GenBank/DDBJ whole genome shotgun (WGS) entry which is preliminary data.</text>
</comment>
<feature type="domain" description="Cytochrome c" evidence="18">
    <location>
        <begin position="368"/>
        <end position="454"/>
    </location>
</feature>
<protein>
    <recommendedName>
        <fullName evidence="3">cytochrome-c oxidase</fullName>
        <ecNumber evidence="3">7.1.1.9</ecNumber>
    </recommendedName>
</protein>
<gene>
    <name evidence="19" type="ORF">GCM10007392_27930</name>
</gene>
<dbReference type="AlphaFoldDB" id="A0A918NCZ5"/>
<dbReference type="Pfam" id="PF00034">
    <property type="entry name" value="Cytochrom_C"/>
    <property type="match status" value="2"/>
</dbReference>
<keyword evidence="4" id="KW-0813">Transport</keyword>
<dbReference type="GO" id="GO:0042773">
    <property type="term" value="P:ATP synthesis coupled electron transport"/>
    <property type="evidence" value="ECO:0007669"/>
    <property type="project" value="TreeGrafter"/>
</dbReference>
<keyword evidence="11 15" id="KW-0408">Iron</keyword>
<dbReference type="Gene3D" id="1.10.287.90">
    <property type="match status" value="1"/>
</dbReference>
<evidence type="ECO:0000256" key="16">
    <source>
        <dbReference type="SAM" id="Phobius"/>
    </source>
</evidence>
<dbReference type="EMBL" id="BMXR01000006">
    <property type="protein sequence ID" value="GGX58466.1"/>
    <property type="molecule type" value="Genomic_DNA"/>
</dbReference>
<feature type="domain" description="Cytochrome c" evidence="18">
    <location>
        <begin position="267"/>
        <end position="358"/>
    </location>
</feature>
<keyword evidence="13 16" id="KW-0472">Membrane</keyword>
<evidence type="ECO:0000259" key="17">
    <source>
        <dbReference type="PROSITE" id="PS50857"/>
    </source>
</evidence>
<dbReference type="EC" id="7.1.1.9" evidence="3"/>
<dbReference type="InterPro" id="IPR036257">
    <property type="entry name" value="Cyt_c_oxidase_su2_TM_sf"/>
</dbReference>
<keyword evidence="5 15" id="KW-0349">Heme</keyword>
<feature type="domain" description="Cytochrome oxidase subunit II copper A binding" evidence="17">
    <location>
        <begin position="112"/>
        <end position="254"/>
    </location>
</feature>
<evidence type="ECO:0000256" key="7">
    <source>
        <dbReference type="ARBA" id="ARBA00022723"/>
    </source>
</evidence>
<evidence type="ECO:0000259" key="18">
    <source>
        <dbReference type="PROSITE" id="PS51007"/>
    </source>
</evidence>
<evidence type="ECO:0000256" key="1">
    <source>
        <dbReference type="ARBA" id="ARBA00004141"/>
    </source>
</evidence>
<organism evidence="19 20">
    <name type="scientific">Saccharospirillum salsuginis</name>
    <dbReference type="NCBI Taxonomy" id="418750"/>
    <lineage>
        <taxon>Bacteria</taxon>
        <taxon>Pseudomonadati</taxon>
        <taxon>Pseudomonadota</taxon>
        <taxon>Gammaproteobacteria</taxon>
        <taxon>Oceanospirillales</taxon>
        <taxon>Saccharospirillaceae</taxon>
        <taxon>Saccharospirillum</taxon>
    </lineage>
</organism>
<evidence type="ECO:0000256" key="14">
    <source>
        <dbReference type="ARBA" id="ARBA00047816"/>
    </source>
</evidence>
<dbReference type="SUPFAM" id="SSF81464">
    <property type="entry name" value="Cytochrome c oxidase subunit II-like, transmembrane region"/>
    <property type="match status" value="1"/>
</dbReference>
<dbReference type="InterPro" id="IPR036909">
    <property type="entry name" value="Cyt_c-like_dom_sf"/>
</dbReference>
<dbReference type="GO" id="GO:0004129">
    <property type="term" value="F:cytochrome-c oxidase activity"/>
    <property type="evidence" value="ECO:0007669"/>
    <property type="project" value="UniProtKB-EC"/>
</dbReference>
<dbReference type="InterPro" id="IPR009056">
    <property type="entry name" value="Cyt_c-like_dom"/>
</dbReference>
<keyword evidence="8" id="KW-1278">Translocase</keyword>
<evidence type="ECO:0000313" key="20">
    <source>
        <dbReference type="Proteomes" id="UP000626148"/>
    </source>
</evidence>
<dbReference type="GO" id="GO:0005507">
    <property type="term" value="F:copper ion binding"/>
    <property type="evidence" value="ECO:0007669"/>
    <property type="project" value="InterPro"/>
</dbReference>
<dbReference type="InterPro" id="IPR045187">
    <property type="entry name" value="CcO_II"/>
</dbReference>
<keyword evidence="12" id="KW-0186">Copper</keyword>
<dbReference type="CDD" id="cd13919">
    <property type="entry name" value="CuRO_HCO_II_like_5"/>
    <property type="match status" value="1"/>
</dbReference>
<comment type="similarity">
    <text evidence="2">Belongs to the cytochrome c oxidase subunit 2 family.</text>
</comment>
<name>A0A918NCZ5_9GAMM</name>
<dbReference type="InterPro" id="IPR002429">
    <property type="entry name" value="CcO_II-like_C"/>
</dbReference>
<evidence type="ECO:0000256" key="11">
    <source>
        <dbReference type="ARBA" id="ARBA00023004"/>
    </source>
</evidence>
<dbReference type="Proteomes" id="UP000626148">
    <property type="component" value="Unassembled WGS sequence"/>
</dbReference>
<evidence type="ECO:0000256" key="9">
    <source>
        <dbReference type="ARBA" id="ARBA00022982"/>
    </source>
</evidence>
<dbReference type="Gene3D" id="1.10.760.10">
    <property type="entry name" value="Cytochrome c-like domain"/>
    <property type="match status" value="2"/>
</dbReference>
<dbReference type="RefSeq" id="WP_189609661.1">
    <property type="nucleotide sequence ID" value="NZ_BMXR01000006.1"/>
</dbReference>
<evidence type="ECO:0000256" key="6">
    <source>
        <dbReference type="ARBA" id="ARBA00022692"/>
    </source>
</evidence>
<evidence type="ECO:0000256" key="10">
    <source>
        <dbReference type="ARBA" id="ARBA00022989"/>
    </source>
</evidence>
<reference evidence="19" key="1">
    <citation type="journal article" date="2014" name="Int. J. Syst. Evol. Microbiol.">
        <title>Complete genome sequence of Corynebacterium casei LMG S-19264T (=DSM 44701T), isolated from a smear-ripened cheese.</title>
        <authorList>
            <consortium name="US DOE Joint Genome Institute (JGI-PGF)"/>
            <person name="Walter F."/>
            <person name="Albersmeier A."/>
            <person name="Kalinowski J."/>
            <person name="Ruckert C."/>
        </authorList>
    </citation>
    <scope>NUCLEOTIDE SEQUENCE</scope>
    <source>
        <strain evidence="19">KCTC 22169</strain>
    </source>
</reference>
<dbReference type="PROSITE" id="PS51007">
    <property type="entry name" value="CYTC"/>
    <property type="match status" value="2"/>
</dbReference>
<evidence type="ECO:0000256" key="2">
    <source>
        <dbReference type="ARBA" id="ARBA00007866"/>
    </source>
</evidence>
<evidence type="ECO:0000256" key="5">
    <source>
        <dbReference type="ARBA" id="ARBA00022617"/>
    </source>
</evidence>
<keyword evidence="9" id="KW-0249">Electron transport</keyword>
<dbReference type="PANTHER" id="PTHR22888:SF9">
    <property type="entry name" value="CYTOCHROME C OXIDASE SUBUNIT 2"/>
    <property type="match status" value="1"/>
</dbReference>
<sequence length="454" mass="50637">MVIAVVLLALVVFTVIVHLASPWWLTPLASNWGSIDSTIEISFWVTGVVFVAVNLFLAWVVWRYRHTNKHKAHYEPENKPLEGGLTLVTAIGVAAMLTPGLIVWANIVNVPEDAQVAEAIGQQWQWTYRFPGDDGELGSADARHVTVNNPFGLNPEDPTGQDDVLINSHRIHLPVDESVKLYLRSTDVLHNFAVPQFRIKMDLVPGTETHQWFEPSRTGTFDILCEELCGIAHYTMRGQVVVEERAAFDDWLARFPTFAETQRQPQIDLAAGEQLFTSCAGCHGQDGAGNPDQNAPNLTALTPDYMARQLRYYRDGIRGTHREDTAGQQMAAIAQSLFSGESPGADQRNLLAYIDQLPDVDSPATIDGDPKRGRRVYEPCAACHGVNAEGRPMLSAPQLAGQADWYLRRQLEHFSLGWRGEHPEDQYGTQMQLMTRTIKSPERLENLLAYLSSL</sequence>
<evidence type="ECO:0000256" key="12">
    <source>
        <dbReference type="ARBA" id="ARBA00023008"/>
    </source>
</evidence>
<dbReference type="Gene3D" id="2.60.40.420">
    <property type="entry name" value="Cupredoxins - blue copper proteins"/>
    <property type="match status" value="1"/>
</dbReference>
<evidence type="ECO:0000313" key="19">
    <source>
        <dbReference type="EMBL" id="GGX58466.1"/>
    </source>
</evidence>
<dbReference type="InterPro" id="IPR008972">
    <property type="entry name" value="Cupredoxin"/>
</dbReference>
<dbReference type="PANTHER" id="PTHR22888">
    <property type="entry name" value="CYTOCHROME C OXIDASE, SUBUNIT II"/>
    <property type="match status" value="1"/>
</dbReference>